<dbReference type="SUPFAM" id="SSF47862">
    <property type="entry name" value="Saposin"/>
    <property type="match status" value="1"/>
</dbReference>
<comment type="caution">
    <text evidence="4">The sequence shown here is derived from an EMBL/GenBank/DDBJ whole genome shotgun (WGS) entry which is preliminary data.</text>
</comment>
<evidence type="ECO:0000313" key="5">
    <source>
        <dbReference type="Proteomes" id="UP001328107"/>
    </source>
</evidence>
<dbReference type="PROSITE" id="PS50015">
    <property type="entry name" value="SAP_B"/>
    <property type="match status" value="1"/>
</dbReference>
<sequence>PLIMLRTLVFSSLLSLLLVAAAVQSNAPETRSAFCSACYRIVGGIEDGVESHEPNILKRCENLCDDLLGHLGNLAQECKDWIDKDFAKIMDKLENDWTPEQICKDYHLC</sequence>
<dbReference type="EMBL" id="BTRK01000005">
    <property type="protein sequence ID" value="GMR55929.1"/>
    <property type="molecule type" value="Genomic_DNA"/>
</dbReference>
<feature type="non-terminal residue" evidence="4">
    <location>
        <position position="1"/>
    </location>
</feature>
<organism evidence="4 5">
    <name type="scientific">Pristionchus mayeri</name>
    <dbReference type="NCBI Taxonomy" id="1317129"/>
    <lineage>
        <taxon>Eukaryota</taxon>
        <taxon>Metazoa</taxon>
        <taxon>Ecdysozoa</taxon>
        <taxon>Nematoda</taxon>
        <taxon>Chromadorea</taxon>
        <taxon>Rhabditida</taxon>
        <taxon>Rhabditina</taxon>
        <taxon>Diplogasteromorpha</taxon>
        <taxon>Diplogasteroidea</taxon>
        <taxon>Neodiplogasteridae</taxon>
        <taxon>Pristionchus</taxon>
    </lineage>
</organism>
<evidence type="ECO:0000259" key="3">
    <source>
        <dbReference type="PROSITE" id="PS50015"/>
    </source>
</evidence>
<dbReference type="Gene3D" id="1.10.225.10">
    <property type="entry name" value="Saposin-like"/>
    <property type="match status" value="1"/>
</dbReference>
<dbReference type="AlphaFoldDB" id="A0AAN5D5C6"/>
<keyword evidence="1" id="KW-1015">Disulfide bond</keyword>
<feature type="signal peptide" evidence="2">
    <location>
        <begin position="1"/>
        <end position="22"/>
    </location>
</feature>
<keyword evidence="2" id="KW-0732">Signal</keyword>
<dbReference type="InterPro" id="IPR008138">
    <property type="entry name" value="SapB_2"/>
</dbReference>
<feature type="chain" id="PRO_5042855106" description="Saposin B-type domain-containing protein" evidence="2">
    <location>
        <begin position="23"/>
        <end position="109"/>
    </location>
</feature>
<gene>
    <name evidence="4" type="ORF">PMAYCL1PPCAC_26124</name>
</gene>
<dbReference type="Proteomes" id="UP001328107">
    <property type="component" value="Unassembled WGS sequence"/>
</dbReference>
<dbReference type="InterPro" id="IPR011001">
    <property type="entry name" value="Saposin-like"/>
</dbReference>
<evidence type="ECO:0000313" key="4">
    <source>
        <dbReference type="EMBL" id="GMR55929.1"/>
    </source>
</evidence>
<keyword evidence="5" id="KW-1185">Reference proteome</keyword>
<dbReference type="InterPro" id="IPR008139">
    <property type="entry name" value="SaposinB_dom"/>
</dbReference>
<evidence type="ECO:0000256" key="1">
    <source>
        <dbReference type="ARBA" id="ARBA00023157"/>
    </source>
</evidence>
<feature type="domain" description="Saposin B-type" evidence="3">
    <location>
        <begin position="31"/>
        <end position="109"/>
    </location>
</feature>
<dbReference type="SMART" id="SM00741">
    <property type="entry name" value="SapB"/>
    <property type="match status" value="1"/>
</dbReference>
<proteinExistence type="predicted"/>
<reference evidence="5" key="1">
    <citation type="submission" date="2022-10" db="EMBL/GenBank/DDBJ databases">
        <title>Genome assembly of Pristionchus species.</title>
        <authorList>
            <person name="Yoshida K."/>
            <person name="Sommer R.J."/>
        </authorList>
    </citation>
    <scope>NUCLEOTIDE SEQUENCE [LARGE SCALE GENOMIC DNA]</scope>
    <source>
        <strain evidence="5">RS5460</strain>
    </source>
</reference>
<accession>A0AAN5D5C6</accession>
<name>A0AAN5D5C6_9BILA</name>
<evidence type="ECO:0000256" key="2">
    <source>
        <dbReference type="SAM" id="SignalP"/>
    </source>
</evidence>
<dbReference type="Pfam" id="PF03489">
    <property type="entry name" value="SapB_2"/>
    <property type="match status" value="1"/>
</dbReference>
<protein>
    <recommendedName>
        <fullName evidence="3">Saposin B-type domain-containing protein</fullName>
    </recommendedName>
</protein>